<evidence type="ECO:0008006" key="3">
    <source>
        <dbReference type="Google" id="ProtNLM"/>
    </source>
</evidence>
<name>A0A317ZC31_STAPS</name>
<gene>
    <name evidence="1" type="ORF">DD924_04370</name>
</gene>
<accession>A0A317ZC31</accession>
<dbReference type="EMBL" id="QEIV01000355">
    <property type="protein sequence ID" value="PWZ99129.1"/>
    <property type="molecule type" value="Genomic_DNA"/>
</dbReference>
<dbReference type="AlphaFoldDB" id="A0A317ZC31"/>
<dbReference type="NCBIfam" id="TIGR01665">
    <property type="entry name" value="put_anti_recept"/>
    <property type="match status" value="1"/>
</dbReference>
<protein>
    <recommendedName>
        <fullName evidence="3">Prophage tail endopeptidase domain-containing protein</fullName>
    </recommendedName>
</protein>
<evidence type="ECO:0000313" key="2">
    <source>
        <dbReference type="Proteomes" id="UP000246351"/>
    </source>
</evidence>
<organism evidence="1 2">
    <name type="scientific">Staphylococcus pseudintermedius</name>
    <dbReference type="NCBI Taxonomy" id="283734"/>
    <lineage>
        <taxon>Bacteria</taxon>
        <taxon>Bacillati</taxon>
        <taxon>Bacillota</taxon>
        <taxon>Bacilli</taxon>
        <taxon>Bacillales</taxon>
        <taxon>Staphylococcaceae</taxon>
        <taxon>Staphylococcus</taxon>
        <taxon>Staphylococcus intermedius group</taxon>
    </lineage>
</organism>
<dbReference type="InterPro" id="IPR007119">
    <property type="entry name" value="Phage_tail_spike_N"/>
</dbReference>
<dbReference type="Proteomes" id="UP000246351">
    <property type="component" value="Unassembled WGS sequence"/>
</dbReference>
<reference evidence="1 2" key="1">
    <citation type="journal article" date="2018" name="Vet. Microbiol.">
        <title>Clonal diversity and geographic distribution of methicillin-resistant Staphylococcus pseudintermedius from Australian animals: Discovery of novel sequence types.</title>
        <authorList>
            <person name="Worthing K.A."/>
            <person name="Abraham S."/>
            <person name="Coombs G.W."/>
            <person name="Pang S."/>
            <person name="Saputra S."/>
            <person name="Jordan D."/>
            <person name="Trott D.J."/>
            <person name="Norris J.M."/>
        </authorList>
    </citation>
    <scope>NUCLEOTIDE SEQUENCE [LARGE SCALE GENOMIC DNA]</scope>
    <source>
        <strain evidence="1 2">ST71 3</strain>
    </source>
</reference>
<comment type="caution">
    <text evidence="1">The sequence shown here is derived from an EMBL/GenBank/DDBJ whole genome shotgun (WGS) entry which is preliminary data.</text>
</comment>
<feature type="non-terminal residue" evidence="1">
    <location>
        <position position="1027"/>
    </location>
</feature>
<evidence type="ECO:0000313" key="1">
    <source>
        <dbReference type="EMBL" id="PWZ99129.1"/>
    </source>
</evidence>
<proteinExistence type="predicted"/>
<sequence length="1027" mass="117401">MIHVLNFNSQIIDFISRDDNAVTIAKYHKTKDNDLLDIRILSQRAEHFKKRNRIIIQDKNGVYREYIIDRAEEDGRYVDVECTASHLVDISTSKPIPPGKYEKMTINQKLSETLRDSGWVVGDCDYAGLKTNSWTSVRTPLEMISQLETAHEVQADYEIEIDGYEVVERRVNMKIPAPLFKGKEIEYGKDLLSMKRVIDFSEVKTALFALGPEPEQGKRVETFVYDDEAQKQFDLPYRYIWGVYEPETEDDNMSLQRLTTLAKTELNKRKSAAVSYEISVVDIEKEFPHEVIRYGDIVRIKNPDFTPTLYAESEVIGIEHDLISNKCTYEFGKVVEYQEDDLLRYFRNRLGYFNQKFNDKFSNVNTIVRESIEGELQYFERKILKGDTPPENPINDLLWLDTSNTKVPVLRRYFNGKWIKSSAENASDVGAITREQAMYSGLSNTFINLTIQHSRLLKEVSEIVESEYFVDVELKKEVNDNLNATVDVFNHIKTNLDSMNEETATIGKLIDTQALFVDYREKMQSLYNAVENAKIAIDERFKLLQSQYTDEKYNEAMEKIAAALPNGNWDAETGQLTSNIPNEDRLNEIEIALQQNLTEQIDGAKQILNNQVDAKLLQLKDEITLSVRSVDEKIDGLGDGVNLLNDRLEPIKIRTTNAENNIKVLQDSLLLTATKTDVQRSLDEQLNPLKNEVNEQKAQLQIMSNSIDSKVSQSEYTSNLQGIVERLDNAETHRQQLSNQITDRVTLNDYNSGIDSMKHYADEQVNNLTLGNVNLIKSYKSPEYLKTATVEDDYSLLFLTTGKTINIFFYDANGYINVPLEANTDYILKLHEADENIEMGVFYNKGRNIIKTYTKDRIIRFNTGDKEDFRIILIARDANLHAGKLSLYKGTKELDWTPNPEDVQKNIDNAETNAKQYADTLKQQQDKVLTTYDTRITQNGKDIEQRATKEEYNASKQLLDKTIAQVVTSAVNGVSLSYNDNGTISDLVLNDQGVSLNSSLININQGDVVIENGVTTIKNLSSEKIKV</sequence>